<dbReference type="AlphaFoldDB" id="A0A0G4FGN0"/>
<gene>
    <name evidence="1" type="ORF">Cvel_16837</name>
</gene>
<organism evidence="1">
    <name type="scientific">Chromera velia CCMP2878</name>
    <dbReference type="NCBI Taxonomy" id="1169474"/>
    <lineage>
        <taxon>Eukaryota</taxon>
        <taxon>Sar</taxon>
        <taxon>Alveolata</taxon>
        <taxon>Colpodellida</taxon>
        <taxon>Chromeraceae</taxon>
        <taxon>Chromera</taxon>
    </lineage>
</organism>
<reference evidence="1" key="1">
    <citation type="submission" date="2014-11" db="EMBL/GenBank/DDBJ databases">
        <authorList>
            <person name="Otto D Thomas"/>
            <person name="Naeem Raeece"/>
        </authorList>
    </citation>
    <scope>NUCLEOTIDE SEQUENCE</scope>
</reference>
<proteinExistence type="predicted"/>
<dbReference type="InterPro" id="IPR032675">
    <property type="entry name" value="LRR_dom_sf"/>
</dbReference>
<dbReference type="Gene3D" id="3.80.10.10">
    <property type="entry name" value="Ribonuclease Inhibitor"/>
    <property type="match status" value="1"/>
</dbReference>
<protein>
    <submittedName>
        <fullName evidence="1">Uncharacterized protein</fullName>
    </submittedName>
</protein>
<dbReference type="EMBL" id="CDMZ01000348">
    <property type="protein sequence ID" value="CEM12293.1"/>
    <property type="molecule type" value="Genomic_DNA"/>
</dbReference>
<dbReference type="PhylomeDB" id="A0A0G4FGN0"/>
<evidence type="ECO:0000313" key="1">
    <source>
        <dbReference type="EMBL" id="CEM12293.1"/>
    </source>
</evidence>
<sequence>MPSQEAAALANALGGGEASLLEELDLSKNGRVVVGENGELEGEGGAIQLPANAVSSSRVTHLTRLRLNEFSDLPSDSVRSLFQAMADGKTPDLRTIEVSVSDSDEGVRYDEAVDAFAVMVREGGIPRIEQIRLDFHIGDLRSAPMSSLGRALGSGAASSLRELKLKWFCDGDDENPEGGVAGLAEGLGGGGMPFLEDLDLEVMFPDDGEGGEGGSELGEVLSTGKAPSLRHVRLGWPATQLLSTLCQGLCVGSSPPPMMRLEMDFKHVTSNSEIPLSRLAQTILSGRLSYLRKLSTSLILPFAELTRPFAELGGALTHSGASMAFLEEVSIHFVRQATKEAFVEALHRGPSRLPSLRTLGTFGERPSASCLAPLIARGQVSSLSEVKLKLGETDIKGIQALAMSLGSPHAASLRKMEIEFELCVSLASPHLTRLQSLLVSGVADVSAVLSVCAGLESGKLSSLSELTFYWVTRLE</sequence>
<accession>A0A0G4FGN0</accession>
<dbReference type="VEuPathDB" id="CryptoDB:Cvel_16837"/>
<name>A0A0G4FGN0_9ALVE</name>